<proteinExistence type="predicted"/>
<feature type="compositionally biased region" description="Basic and acidic residues" evidence="1">
    <location>
        <begin position="55"/>
        <end position="66"/>
    </location>
</feature>
<sequence>MKAALIGNTNRRSRDRSSANSGLACTHSWSVCSSLTGTVPNQLSRCLPARCNDRGTNRFRGRDLQDRISGTMGSAVSDGADPTG</sequence>
<dbReference type="Proteomes" id="UP001500804">
    <property type="component" value="Unassembled WGS sequence"/>
</dbReference>
<name>A0ABP9N7T1_9PSEU</name>
<organism evidence="2 3">
    <name type="scientific">Pseudonocardia adelaidensis</name>
    <dbReference type="NCBI Taxonomy" id="648754"/>
    <lineage>
        <taxon>Bacteria</taxon>
        <taxon>Bacillati</taxon>
        <taxon>Actinomycetota</taxon>
        <taxon>Actinomycetes</taxon>
        <taxon>Pseudonocardiales</taxon>
        <taxon>Pseudonocardiaceae</taxon>
        <taxon>Pseudonocardia</taxon>
    </lineage>
</organism>
<accession>A0ABP9N7T1</accession>
<feature type="region of interest" description="Disordered" evidence="1">
    <location>
        <begin position="55"/>
        <end position="84"/>
    </location>
</feature>
<comment type="caution">
    <text evidence="2">The sequence shown here is derived from an EMBL/GenBank/DDBJ whole genome shotgun (WGS) entry which is preliminary data.</text>
</comment>
<evidence type="ECO:0000256" key="1">
    <source>
        <dbReference type="SAM" id="MobiDB-lite"/>
    </source>
</evidence>
<keyword evidence="3" id="KW-1185">Reference proteome</keyword>
<reference evidence="3" key="1">
    <citation type="journal article" date="2019" name="Int. J. Syst. Evol. Microbiol.">
        <title>The Global Catalogue of Microorganisms (GCM) 10K type strain sequencing project: providing services to taxonomists for standard genome sequencing and annotation.</title>
        <authorList>
            <consortium name="The Broad Institute Genomics Platform"/>
            <consortium name="The Broad Institute Genome Sequencing Center for Infectious Disease"/>
            <person name="Wu L."/>
            <person name="Ma J."/>
        </authorList>
    </citation>
    <scope>NUCLEOTIDE SEQUENCE [LARGE SCALE GENOMIC DNA]</scope>
    <source>
        <strain evidence="3">JCM 18302</strain>
    </source>
</reference>
<feature type="region of interest" description="Disordered" evidence="1">
    <location>
        <begin position="1"/>
        <end position="22"/>
    </location>
</feature>
<gene>
    <name evidence="2" type="ORF">GCM10023320_02280</name>
</gene>
<dbReference type="EMBL" id="BAABJO010000001">
    <property type="protein sequence ID" value="GAA5110480.1"/>
    <property type="molecule type" value="Genomic_DNA"/>
</dbReference>
<evidence type="ECO:0000313" key="2">
    <source>
        <dbReference type="EMBL" id="GAA5110480.1"/>
    </source>
</evidence>
<protein>
    <submittedName>
        <fullName evidence="2">Uncharacterized protein</fullName>
    </submittedName>
</protein>
<evidence type="ECO:0000313" key="3">
    <source>
        <dbReference type="Proteomes" id="UP001500804"/>
    </source>
</evidence>